<dbReference type="Gene3D" id="1.10.3880.10">
    <property type="entry name" value="Fe(II) trafficking protein YggX"/>
    <property type="match status" value="1"/>
</dbReference>
<dbReference type="PANTHER" id="PTHR36965">
    <property type="entry name" value="FE(2+)-TRAFFICKING PROTEIN-RELATED"/>
    <property type="match status" value="1"/>
</dbReference>
<dbReference type="Pfam" id="PF04362">
    <property type="entry name" value="Iron_traffic"/>
    <property type="match status" value="1"/>
</dbReference>
<keyword evidence="1" id="KW-0408">Iron</keyword>
<dbReference type="NCBIfam" id="NF003817">
    <property type="entry name" value="PRK05408.1"/>
    <property type="match status" value="1"/>
</dbReference>
<organism evidence="2 3">
    <name type="scientific">Buchnera aphidicola</name>
    <name type="common">Anoecia oenotherae</name>
    <dbReference type="NCBI Taxonomy" id="1241833"/>
    <lineage>
        <taxon>Bacteria</taxon>
        <taxon>Pseudomonadati</taxon>
        <taxon>Pseudomonadota</taxon>
        <taxon>Gammaproteobacteria</taxon>
        <taxon>Enterobacterales</taxon>
        <taxon>Erwiniaceae</taxon>
        <taxon>Buchnera</taxon>
    </lineage>
</organism>
<dbReference type="SUPFAM" id="SSF111148">
    <property type="entry name" value="YggX-like"/>
    <property type="match status" value="1"/>
</dbReference>
<dbReference type="OrthoDB" id="9804318at2"/>
<evidence type="ECO:0000313" key="3">
    <source>
        <dbReference type="Proteomes" id="UP000298677"/>
    </source>
</evidence>
<accession>A0A4D6XYN7</accession>
<dbReference type="EMBL" id="CP033012">
    <property type="protein sequence ID" value="QCI19588.1"/>
    <property type="molecule type" value="Genomic_DNA"/>
</dbReference>
<dbReference type="GO" id="GO:0034599">
    <property type="term" value="P:cellular response to oxidative stress"/>
    <property type="evidence" value="ECO:0007669"/>
    <property type="project" value="TreeGrafter"/>
</dbReference>
<evidence type="ECO:0000313" key="2">
    <source>
        <dbReference type="EMBL" id="QCI19588.1"/>
    </source>
</evidence>
<evidence type="ECO:0000256" key="1">
    <source>
        <dbReference type="ARBA" id="ARBA00023004"/>
    </source>
</evidence>
<dbReference type="GO" id="GO:0005506">
    <property type="term" value="F:iron ion binding"/>
    <property type="evidence" value="ECO:0007669"/>
    <property type="project" value="InterPro"/>
</dbReference>
<protein>
    <submittedName>
        <fullName evidence="2">Oxidative damage protection protein</fullName>
    </submittedName>
</protein>
<gene>
    <name evidence="2" type="ORF">D9V65_02260</name>
</gene>
<dbReference type="InterPro" id="IPR007457">
    <property type="entry name" value="Fe_traffick_prot_YggX"/>
</dbReference>
<keyword evidence="3" id="KW-1185">Reference proteome</keyword>
<dbReference type="PANTHER" id="PTHR36965:SF1">
    <property type="entry name" value="FE(2+)-TRAFFICKING PROTEIN-RELATED"/>
    <property type="match status" value="1"/>
</dbReference>
<reference evidence="2 3" key="1">
    <citation type="submission" date="2018-10" db="EMBL/GenBank/DDBJ databases">
        <title>Comparative functional genomics of the obligate endosymbiont Buchnera aphidicola.</title>
        <authorList>
            <person name="Chong R.A."/>
        </authorList>
    </citation>
    <scope>NUCLEOTIDE SEQUENCE [LARGE SCALE GENOMIC DNA]</scope>
    <source>
        <strain evidence="2 3">Aoe</strain>
    </source>
</reference>
<sequence>MKRIVFCVFYKKNLEGMDKVPYPGKLGKKIYKKISKKAWLKWMNYQTIVINEKKLNMFDPKDQIKIIKFMNIFLFKK</sequence>
<dbReference type="InterPro" id="IPR036766">
    <property type="entry name" value="Fe_traffick_prot_YggX_sf"/>
</dbReference>
<proteinExistence type="predicted"/>
<dbReference type="Proteomes" id="UP000298677">
    <property type="component" value="Chromosome"/>
</dbReference>
<dbReference type="RefSeq" id="WP_158342095.1">
    <property type="nucleotide sequence ID" value="NZ_CP033012.1"/>
</dbReference>
<dbReference type="GO" id="GO:0005829">
    <property type="term" value="C:cytosol"/>
    <property type="evidence" value="ECO:0007669"/>
    <property type="project" value="TreeGrafter"/>
</dbReference>
<dbReference type="AlphaFoldDB" id="A0A4D6XYN7"/>
<dbReference type="PIRSF" id="PIRSF029827">
    <property type="entry name" value="Fe_traffic_YggX"/>
    <property type="match status" value="1"/>
</dbReference>
<name>A0A4D6XYN7_9GAMM</name>